<dbReference type="Proteomes" id="UP000830115">
    <property type="component" value="Chromosome"/>
</dbReference>
<protein>
    <submittedName>
        <fullName evidence="1">Uncharacterized protein</fullName>
    </submittedName>
</protein>
<keyword evidence="2" id="KW-1185">Reference proteome</keyword>
<accession>A0ABY4MKQ3</accession>
<gene>
    <name evidence="1" type="ORF">K9S39_40370</name>
</gene>
<dbReference type="EMBL" id="CP086322">
    <property type="protein sequence ID" value="UQA97289.1"/>
    <property type="molecule type" value="Genomic_DNA"/>
</dbReference>
<sequence>MTDPAALADGDHTLFLSGNDGHAKQQVTELLAAYGWSDIIDLGEITTVRATEMIQPLHLSLVGTLGNEHFNFKIVR</sequence>
<name>A0ABY4MKQ3_9ACTN</name>
<proteinExistence type="predicted"/>
<evidence type="ECO:0000313" key="2">
    <source>
        <dbReference type="Proteomes" id="UP000830115"/>
    </source>
</evidence>
<dbReference type="RefSeq" id="WP_248868215.1">
    <property type="nucleotide sequence ID" value="NZ_CP086322.1"/>
</dbReference>
<evidence type="ECO:0000313" key="1">
    <source>
        <dbReference type="EMBL" id="UQA97289.1"/>
    </source>
</evidence>
<organism evidence="1 2">
    <name type="scientific">Streptomyces halobius</name>
    <dbReference type="NCBI Taxonomy" id="2879846"/>
    <lineage>
        <taxon>Bacteria</taxon>
        <taxon>Bacillati</taxon>
        <taxon>Actinomycetota</taxon>
        <taxon>Actinomycetes</taxon>
        <taxon>Kitasatosporales</taxon>
        <taxon>Streptomycetaceae</taxon>
        <taxon>Streptomyces</taxon>
    </lineage>
</organism>
<reference evidence="1" key="1">
    <citation type="submission" date="2021-10" db="EMBL/GenBank/DDBJ databases">
        <title>Streptomyces nigrumlapis sp.nov.,an antimicrobial producing actinobacterium isolated from Black Gobi rocks.</title>
        <authorList>
            <person name="Wen Y."/>
            <person name="Zhang W."/>
            <person name="Liu X.G."/>
        </authorList>
    </citation>
    <scope>NUCLEOTIDE SEQUENCE</scope>
    <source>
        <strain evidence="1">ST13-2-2</strain>
    </source>
</reference>
<dbReference type="Gene3D" id="3.40.50.720">
    <property type="entry name" value="NAD(P)-binding Rossmann-like Domain"/>
    <property type="match status" value="1"/>
</dbReference>